<feature type="binding site" evidence="7">
    <location>
        <position position="188"/>
    </location>
    <ligand>
        <name>3-phosphoshikimate</name>
        <dbReference type="ChEBI" id="CHEBI:145989"/>
    </ligand>
</feature>
<keyword evidence="7" id="KW-0963">Cytoplasm</keyword>
<comment type="function">
    <text evidence="7">Catalyzes the transfer of the enolpyruvyl moiety of phosphoenolpyruvate (PEP) to the 5-hydroxyl of shikimate-3-phosphate (S3P) to produce enolpyruvyl shikimate-3-phosphate and inorganic phosphate.</text>
</comment>
<comment type="subunit">
    <text evidence="7">Monomer.</text>
</comment>
<feature type="binding site" evidence="7">
    <location>
        <position position="403"/>
    </location>
    <ligand>
        <name>phosphoenolpyruvate</name>
        <dbReference type="ChEBI" id="CHEBI:58702"/>
    </ligand>
</feature>
<dbReference type="GO" id="GO:0008652">
    <property type="term" value="P:amino acid biosynthetic process"/>
    <property type="evidence" value="ECO:0007669"/>
    <property type="project" value="UniProtKB-KW"/>
</dbReference>
<dbReference type="UniPathway" id="UPA00053">
    <property type="reaction ID" value="UER00089"/>
</dbReference>
<dbReference type="InterPro" id="IPR006264">
    <property type="entry name" value="EPSP_synthase"/>
</dbReference>
<dbReference type="GO" id="GO:0003866">
    <property type="term" value="F:3-phosphoshikimate 1-carboxyvinyltransferase activity"/>
    <property type="evidence" value="ECO:0007669"/>
    <property type="project" value="UniProtKB-UniRule"/>
</dbReference>
<evidence type="ECO:0000256" key="1">
    <source>
        <dbReference type="ARBA" id="ARBA00004811"/>
    </source>
</evidence>
<feature type="binding site" evidence="7">
    <location>
        <position position="160"/>
    </location>
    <ligand>
        <name>3-phosphoshikimate</name>
        <dbReference type="ChEBI" id="CHEBI:145989"/>
    </ligand>
</feature>
<evidence type="ECO:0000256" key="2">
    <source>
        <dbReference type="ARBA" id="ARBA00009948"/>
    </source>
</evidence>
<reference evidence="10" key="1">
    <citation type="submission" date="2017-04" db="EMBL/GenBank/DDBJ databases">
        <title>Function of individual gut microbiota members based on whole genome sequencing of pure cultures obtained from chicken caecum.</title>
        <authorList>
            <person name="Medvecky M."/>
            <person name="Cejkova D."/>
            <person name="Polansky O."/>
            <person name="Karasova D."/>
            <person name="Kubasova T."/>
            <person name="Cizek A."/>
            <person name="Rychlik I."/>
        </authorList>
    </citation>
    <scope>NUCLEOTIDE SEQUENCE [LARGE SCALE GENOMIC DNA]</scope>
    <source>
        <strain evidence="10">An178</strain>
    </source>
</reference>
<evidence type="ECO:0000256" key="4">
    <source>
        <dbReference type="ARBA" id="ARBA00022679"/>
    </source>
</evidence>
<dbReference type="InterPro" id="IPR036968">
    <property type="entry name" value="Enolpyruvate_Tfrase_sf"/>
</dbReference>
<feature type="binding site" evidence="7">
    <location>
        <position position="328"/>
    </location>
    <ligand>
        <name>3-phosphoshikimate</name>
        <dbReference type="ChEBI" id="CHEBI:145989"/>
    </ligand>
</feature>
<feature type="active site" description="Proton acceptor" evidence="7">
    <location>
        <position position="301"/>
    </location>
</feature>
<sequence>MKVKITPSKVSGTIAIPASKSISHRAIICASLAQGKSTITNLTFSKDIEATISCMRSFGAKIEVQKNSCIIEGCNLFDLQDGICCDCNESGSTLRFLIPAGALSNKKVTYLGKGRLLERPMGIYQKIFDEQKLLFEQSQDAIHIQGKLQSGHYQIDGNISSQFISGLLFVLPLLDSDSTLTINEPYESRSYVDLTLDMLKCFGIEIKQDKNTYYIKGNQKYIAHDVKIEGDYSQMAFFGVLAGLNSSLTCSNMNLNSVQGDKAILDILASAGCSINSKKDFITIHPSKLQPKTIDLSDCPDLGPILCVLASYCEQTTTIINAQRLRMKESDRIEAMEVELKKWNVDIQTTFDTITIHGKSEYALDDIPIIDSHNDHRIVMAMCVFGLCANTPCIIENAQAITKSYPDFFEDIQRIGGKVEIL</sequence>
<keyword evidence="5 7" id="KW-0057">Aromatic amino acid biosynthesis</keyword>
<feature type="binding site" evidence="7">
    <location>
        <position position="119"/>
    </location>
    <ligand>
        <name>phosphoenolpyruvate</name>
        <dbReference type="ChEBI" id="CHEBI:58702"/>
    </ligand>
</feature>
<comment type="subcellular location">
    <subcellularLocation>
        <location evidence="7">Cytoplasm</location>
    </subcellularLocation>
</comment>
<dbReference type="GO" id="GO:0009073">
    <property type="term" value="P:aromatic amino acid family biosynthetic process"/>
    <property type="evidence" value="ECO:0007669"/>
    <property type="project" value="UniProtKB-KW"/>
</dbReference>
<feature type="binding site" evidence="7">
    <location>
        <position position="161"/>
    </location>
    <ligand>
        <name>3-phosphoshikimate</name>
        <dbReference type="ChEBI" id="CHEBI:145989"/>
    </ligand>
</feature>
<feature type="domain" description="Enolpyruvate transferase" evidence="8">
    <location>
        <begin position="7"/>
        <end position="411"/>
    </location>
</feature>
<dbReference type="Pfam" id="PF00275">
    <property type="entry name" value="EPSP_synthase"/>
    <property type="match status" value="1"/>
</dbReference>
<feature type="binding site" evidence="7">
    <location>
        <position position="377"/>
    </location>
    <ligand>
        <name>phosphoenolpyruvate</name>
        <dbReference type="ChEBI" id="CHEBI:58702"/>
    </ligand>
</feature>
<dbReference type="Proteomes" id="UP000195447">
    <property type="component" value="Unassembled WGS sequence"/>
</dbReference>
<accession>A0A1Y4LKR0</accession>
<dbReference type="PIRSF" id="PIRSF000505">
    <property type="entry name" value="EPSPS"/>
    <property type="match status" value="1"/>
</dbReference>
<evidence type="ECO:0000256" key="7">
    <source>
        <dbReference type="HAMAP-Rule" id="MF_00210"/>
    </source>
</evidence>
<organism evidence="9 10">
    <name type="scientific">Faecalitalea cylindroides</name>
    <dbReference type="NCBI Taxonomy" id="39483"/>
    <lineage>
        <taxon>Bacteria</taxon>
        <taxon>Bacillati</taxon>
        <taxon>Bacillota</taxon>
        <taxon>Erysipelotrichia</taxon>
        <taxon>Erysipelotrichales</taxon>
        <taxon>Erysipelotrichaceae</taxon>
        <taxon>Faecalitalea</taxon>
    </lineage>
</organism>
<evidence type="ECO:0000256" key="5">
    <source>
        <dbReference type="ARBA" id="ARBA00023141"/>
    </source>
</evidence>
<comment type="caution">
    <text evidence="9">The sequence shown here is derived from an EMBL/GenBank/DDBJ whole genome shotgun (WGS) entry which is preliminary data.</text>
</comment>
<feature type="binding site" evidence="7">
    <location>
        <position position="21"/>
    </location>
    <ligand>
        <name>3-phosphoshikimate</name>
        <dbReference type="ChEBI" id="CHEBI:145989"/>
    </ligand>
</feature>
<feature type="binding site" evidence="7">
    <location>
        <position position="25"/>
    </location>
    <ligand>
        <name>3-phosphoshikimate</name>
        <dbReference type="ChEBI" id="CHEBI:145989"/>
    </ligand>
</feature>
<keyword evidence="10" id="KW-1185">Reference proteome</keyword>
<feature type="binding site" evidence="7">
    <location>
        <position position="20"/>
    </location>
    <ligand>
        <name>phosphoenolpyruvate</name>
        <dbReference type="ChEBI" id="CHEBI:58702"/>
    </ligand>
</feature>
<evidence type="ECO:0000256" key="6">
    <source>
        <dbReference type="ARBA" id="ARBA00044633"/>
    </source>
</evidence>
<dbReference type="SUPFAM" id="SSF55205">
    <property type="entry name" value="EPT/RTPC-like"/>
    <property type="match status" value="1"/>
</dbReference>
<gene>
    <name evidence="7" type="primary">aroA</name>
    <name evidence="9" type="ORF">B5F14_09740</name>
</gene>
<comment type="catalytic activity">
    <reaction evidence="6">
        <text>3-phosphoshikimate + phosphoenolpyruvate = 5-O-(1-carboxyvinyl)-3-phosphoshikimate + phosphate</text>
        <dbReference type="Rhea" id="RHEA:21256"/>
        <dbReference type="ChEBI" id="CHEBI:43474"/>
        <dbReference type="ChEBI" id="CHEBI:57701"/>
        <dbReference type="ChEBI" id="CHEBI:58702"/>
        <dbReference type="ChEBI" id="CHEBI:145989"/>
        <dbReference type="EC" id="2.5.1.19"/>
    </reaction>
    <physiologicalReaction direction="left-to-right" evidence="6">
        <dbReference type="Rhea" id="RHEA:21257"/>
    </physiologicalReaction>
</comment>
<comment type="similarity">
    <text evidence="2 7">Belongs to the EPSP synthase family.</text>
</comment>
<keyword evidence="3 7" id="KW-0028">Amino-acid biosynthesis</keyword>
<evidence type="ECO:0000256" key="3">
    <source>
        <dbReference type="ARBA" id="ARBA00022605"/>
    </source>
</evidence>
<dbReference type="InterPro" id="IPR013792">
    <property type="entry name" value="RNA3'P_cycl/enolpyr_Trfase_a/b"/>
</dbReference>
<dbReference type="HAMAP" id="MF_00210">
    <property type="entry name" value="EPSP_synth"/>
    <property type="match status" value="1"/>
</dbReference>
<name>A0A1Y4LKR0_9FIRM</name>
<feature type="binding site" evidence="7">
    <location>
        <position position="91"/>
    </location>
    <ligand>
        <name>phosphoenolpyruvate</name>
        <dbReference type="ChEBI" id="CHEBI:58702"/>
    </ligand>
</feature>
<feature type="binding site" evidence="7">
    <location>
        <position position="301"/>
    </location>
    <ligand>
        <name>3-phosphoshikimate</name>
        <dbReference type="ChEBI" id="CHEBI:145989"/>
    </ligand>
</feature>
<dbReference type="PANTHER" id="PTHR21090">
    <property type="entry name" value="AROM/DEHYDROQUINATE SYNTHASE"/>
    <property type="match status" value="1"/>
</dbReference>
<feature type="binding site" evidence="7">
    <location>
        <position position="162"/>
    </location>
    <ligand>
        <name>phosphoenolpyruvate</name>
        <dbReference type="ChEBI" id="CHEBI:58702"/>
    </ligand>
</feature>
<dbReference type="InterPro" id="IPR001986">
    <property type="entry name" value="Enolpyruvate_Tfrase_dom"/>
</dbReference>
<dbReference type="GO" id="GO:0005737">
    <property type="term" value="C:cytoplasm"/>
    <property type="evidence" value="ECO:0007669"/>
    <property type="project" value="UniProtKB-SubCell"/>
</dbReference>
<comment type="pathway">
    <text evidence="1 7">Metabolic intermediate biosynthesis; chorismate biosynthesis; chorismate from D-erythrose 4-phosphate and phosphoenolpyruvate: step 6/7.</text>
</comment>
<dbReference type="RefSeq" id="WP_087159170.1">
    <property type="nucleotide sequence ID" value="NZ_NFKM01000026.1"/>
</dbReference>
<feature type="binding site" evidence="7">
    <location>
        <position position="20"/>
    </location>
    <ligand>
        <name>3-phosphoshikimate</name>
        <dbReference type="ChEBI" id="CHEBI:145989"/>
    </ligand>
</feature>
<evidence type="ECO:0000259" key="8">
    <source>
        <dbReference type="Pfam" id="PF00275"/>
    </source>
</evidence>
<evidence type="ECO:0000313" key="9">
    <source>
        <dbReference type="EMBL" id="OUP56450.1"/>
    </source>
</evidence>
<dbReference type="EC" id="2.5.1.19" evidence="7"/>
<keyword evidence="4 7" id="KW-0808">Transferase</keyword>
<dbReference type="PANTHER" id="PTHR21090:SF5">
    <property type="entry name" value="PENTAFUNCTIONAL AROM POLYPEPTIDE"/>
    <property type="match status" value="1"/>
</dbReference>
<comment type="caution">
    <text evidence="7">Lacks conserved residue(s) required for the propagation of feature annotation.</text>
</comment>
<dbReference type="NCBIfam" id="TIGR01356">
    <property type="entry name" value="aroA"/>
    <property type="match status" value="1"/>
</dbReference>
<dbReference type="EMBL" id="NFKM01000026">
    <property type="protein sequence ID" value="OUP56450.1"/>
    <property type="molecule type" value="Genomic_DNA"/>
</dbReference>
<dbReference type="AlphaFoldDB" id="A0A1Y4LKR0"/>
<dbReference type="GO" id="GO:0009423">
    <property type="term" value="P:chorismate biosynthetic process"/>
    <property type="evidence" value="ECO:0007669"/>
    <property type="project" value="UniProtKB-UniRule"/>
</dbReference>
<protein>
    <recommendedName>
        <fullName evidence="7">3-phosphoshikimate 1-carboxyvinyltransferase</fullName>
        <ecNumber evidence="7">2.5.1.19</ecNumber>
    </recommendedName>
    <alternativeName>
        <fullName evidence="7">5-enolpyruvylshikimate-3-phosphate synthase</fullName>
        <shortName evidence="7">EPSP synthase</shortName>
        <shortName evidence="7">EPSPS</shortName>
    </alternativeName>
</protein>
<feature type="binding site" evidence="7">
    <location>
        <position position="332"/>
    </location>
    <ligand>
        <name>phosphoenolpyruvate</name>
        <dbReference type="ChEBI" id="CHEBI:58702"/>
    </ligand>
</feature>
<evidence type="ECO:0000313" key="10">
    <source>
        <dbReference type="Proteomes" id="UP000195447"/>
    </source>
</evidence>
<proteinExistence type="inferred from homology"/>
<dbReference type="Gene3D" id="3.65.10.10">
    <property type="entry name" value="Enolpyruvate transferase domain"/>
    <property type="match status" value="2"/>
</dbReference>
<dbReference type="CDD" id="cd01556">
    <property type="entry name" value="EPSP_synthase"/>
    <property type="match status" value="1"/>
</dbReference>
<feature type="binding site" evidence="7">
    <location>
        <position position="162"/>
    </location>
    <ligand>
        <name>3-phosphoshikimate</name>
        <dbReference type="ChEBI" id="CHEBI:145989"/>
    </ligand>
</feature>